<evidence type="ECO:0000313" key="3">
    <source>
        <dbReference type="Proteomes" id="UP000380867"/>
    </source>
</evidence>
<keyword evidence="1" id="KW-0472">Membrane</keyword>
<proteinExistence type="predicted"/>
<reference evidence="2" key="1">
    <citation type="submission" date="2019-09" db="EMBL/GenBank/DDBJ databases">
        <authorList>
            <person name="Li J."/>
        </authorList>
    </citation>
    <scope>NUCLEOTIDE SEQUENCE [LARGE SCALE GENOMIC DNA]</scope>
    <source>
        <strain evidence="2">JCM 14732</strain>
    </source>
</reference>
<name>A0A5M4FK16_9ACTN</name>
<keyword evidence="1" id="KW-0812">Transmembrane</keyword>
<dbReference type="EMBL" id="SDPQ02000001">
    <property type="protein sequence ID" value="KAA1400298.1"/>
    <property type="molecule type" value="Genomic_DNA"/>
</dbReference>
<keyword evidence="1" id="KW-1133">Transmembrane helix</keyword>
<dbReference type="OrthoDB" id="3747674at2"/>
<comment type="caution">
    <text evidence="2">The sequence shown here is derived from an EMBL/GenBank/DDBJ whole genome shotgun (WGS) entry which is preliminary data.</text>
</comment>
<accession>A0A5M4FK16</accession>
<feature type="transmembrane region" description="Helical" evidence="1">
    <location>
        <begin position="20"/>
        <end position="41"/>
    </location>
</feature>
<evidence type="ECO:0000256" key="1">
    <source>
        <dbReference type="SAM" id="Phobius"/>
    </source>
</evidence>
<keyword evidence="3" id="KW-1185">Reference proteome</keyword>
<dbReference type="Proteomes" id="UP000380867">
    <property type="component" value="Unassembled WGS sequence"/>
</dbReference>
<organism evidence="2 3">
    <name type="scientific">Aeromicrobium ginsengisoli</name>
    <dbReference type="NCBI Taxonomy" id="363867"/>
    <lineage>
        <taxon>Bacteria</taxon>
        <taxon>Bacillati</taxon>
        <taxon>Actinomycetota</taxon>
        <taxon>Actinomycetes</taxon>
        <taxon>Propionibacteriales</taxon>
        <taxon>Nocardioidaceae</taxon>
        <taxon>Aeromicrobium</taxon>
    </lineage>
</organism>
<dbReference type="InterPro" id="IPR025443">
    <property type="entry name" value="DUF4307"/>
</dbReference>
<sequence length="128" mass="14000">MAGVTDLSSRYGTRTRPRWFWPAIAAIGIAIGISFAAWVGFQDEPVKGRLWGYDVKSDHLVTLKVDVIRPDPLAVRCTVYAQAADHSIVGEKTVDVSAGTAEKTRVTIDVQTERRAVTGVLKTCEPRS</sequence>
<protein>
    <submittedName>
        <fullName evidence="2">DUF4307 domain-containing protein</fullName>
    </submittedName>
</protein>
<dbReference type="Pfam" id="PF14155">
    <property type="entry name" value="DUF4307"/>
    <property type="match status" value="1"/>
</dbReference>
<evidence type="ECO:0000313" key="2">
    <source>
        <dbReference type="EMBL" id="KAA1400298.1"/>
    </source>
</evidence>
<gene>
    <name evidence="2" type="ORF">ESP70_006110</name>
</gene>
<dbReference type="AlphaFoldDB" id="A0A5M4FK16"/>